<keyword evidence="8" id="KW-1185">Reference proteome</keyword>
<keyword evidence="5" id="KW-0472">Membrane</keyword>
<dbReference type="GO" id="GO:0032468">
    <property type="term" value="P:Golgi calcium ion homeostasis"/>
    <property type="evidence" value="ECO:0007669"/>
    <property type="project" value="TreeGrafter"/>
</dbReference>
<dbReference type="GO" id="GO:0005384">
    <property type="term" value="F:manganese ion transmembrane transporter activity"/>
    <property type="evidence" value="ECO:0007669"/>
    <property type="project" value="TreeGrafter"/>
</dbReference>
<evidence type="ECO:0000256" key="1">
    <source>
        <dbReference type="ARBA" id="ARBA00004141"/>
    </source>
</evidence>
<evidence type="ECO:0000256" key="2">
    <source>
        <dbReference type="ARBA" id="ARBA00009190"/>
    </source>
</evidence>
<comment type="similarity">
    <text evidence="2 6">Belongs to the GDT1 family.</text>
</comment>
<comment type="caution">
    <text evidence="7">The sequence shown here is derived from an EMBL/GenBank/DDBJ whole genome shotgun (WGS) entry which is preliminary data.</text>
</comment>
<keyword evidence="3" id="KW-0812">Transmembrane</keyword>
<dbReference type="GO" id="GO:0015085">
    <property type="term" value="F:calcium ion transmembrane transporter activity"/>
    <property type="evidence" value="ECO:0007669"/>
    <property type="project" value="TreeGrafter"/>
</dbReference>
<proteinExistence type="inferred from homology"/>
<dbReference type="PANTHER" id="PTHR12608:SF9">
    <property type="entry name" value="GDT1-LIKE PROTEIN 3"/>
    <property type="match status" value="1"/>
</dbReference>
<sequence>MISTPLPILSRYNNNNATITTTRDLLQISDSPLIRSTTTLRSSLRSNPAHIEVSAPTSPFQIYRFARFAMVMDWIRLRRGIFLVILVAVAFSASVSAQVLERESERKSEALKRVTKDLVSEHGKWGDKNDQKLVIRDAAGGEIPASSGLGIFDAFFASLSMILVSEIGDETFIIAALMAMRHPKSIVLSGALGALIVMTISSSRLNSSYWFELFIFETAFCCVGFHFDVKLPFNCDIWFHHAHEDYEFTS</sequence>
<dbReference type="Proteomes" id="UP001420932">
    <property type="component" value="Unassembled WGS sequence"/>
</dbReference>
<evidence type="ECO:0000313" key="7">
    <source>
        <dbReference type="EMBL" id="KAK9086410.1"/>
    </source>
</evidence>
<comment type="subcellular location">
    <subcellularLocation>
        <location evidence="1 6">Membrane</location>
        <topology evidence="1 6">Multi-pass membrane protein</topology>
    </subcellularLocation>
</comment>
<dbReference type="InterPro" id="IPR001727">
    <property type="entry name" value="GDT1-like"/>
</dbReference>
<dbReference type="GO" id="GO:0005794">
    <property type="term" value="C:Golgi apparatus"/>
    <property type="evidence" value="ECO:0007669"/>
    <property type="project" value="TreeGrafter"/>
</dbReference>
<keyword evidence="4" id="KW-1133">Transmembrane helix</keyword>
<evidence type="ECO:0000256" key="4">
    <source>
        <dbReference type="ARBA" id="ARBA00022989"/>
    </source>
</evidence>
<dbReference type="AlphaFoldDB" id="A0AAP0E484"/>
<evidence type="ECO:0000256" key="5">
    <source>
        <dbReference type="ARBA" id="ARBA00023136"/>
    </source>
</evidence>
<accession>A0AAP0E484</accession>
<organism evidence="7 8">
    <name type="scientific">Stephania yunnanensis</name>
    <dbReference type="NCBI Taxonomy" id="152371"/>
    <lineage>
        <taxon>Eukaryota</taxon>
        <taxon>Viridiplantae</taxon>
        <taxon>Streptophyta</taxon>
        <taxon>Embryophyta</taxon>
        <taxon>Tracheophyta</taxon>
        <taxon>Spermatophyta</taxon>
        <taxon>Magnoliopsida</taxon>
        <taxon>Ranunculales</taxon>
        <taxon>Menispermaceae</taxon>
        <taxon>Menispermoideae</taxon>
        <taxon>Cissampelideae</taxon>
        <taxon>Stephania</taxon>
    </lineage>
</organism>
<reference evidence="7 8" key="1">
    <citation type="submission" date="2024-01" db="EMBL/GenBank/DDBJ databases">
        <title>Genome assemblies of Stephania.</title>
        <authorList>
            <person name="Yang L."/>
        </authorList>
    </citation>
    <scope>NUCLEOTIDE SEQUENCE [LARGE SCALE GENOMIC DNA]</scope>
    <source>
        <strain evidence="7">YNDBR</strain>
        <tissue evidence="7">Leaf</tissue>
    </source>
</reference>
<evidence type="ECO:0000313" key="8">
    <source>
        <dbReference type="Proteomes" id="UP001420932"/>
    </source>
</evidence>
<dbReference type="Pfam" id="PF01169">
    <property type="entry name" value="GDT1"/>
    <property type="match status" value="1"/>
</dbReference>
<dbReference type="EMBL" id="JBBNAF010000013">
    <property type="protein sequence ID" value="KAK9086410.1"/>
    <property type="molecule type" value="Genomic_DNA"/>
</dbReference>
<evidence type="ECO:0000256" key="3">
    <source>
        <dbReference type="ARBA" id="ARBA00022692"/>
    </source>
</evidence>
<protein>
    <recommendedName>
        <fullName evidence="6">GDT1 family protein</fullName>
    </recommendedName>
</protein>
<dbReference type="GO" id="GO:0032472">
    <property type="term" value="P:Golgi calcium ion transport"/>
    <property type="evidence" value="ECO:0007669"/>
    <property type="project" value="TreeGrafter"/>
</dbReference>
<dbReference type="GO" id="GO:0016020">
    <property type="term" value="C:membrane"/>
    <property type="evidence" value="ECO:0007669"/>
    <property type="project" value="UniProtKB-SubCell"/>
</dbReference>
<evidence type="ECO:0000256" key="6">
    <source>
        <dbReference type="RuleBase" id="RU365102"/>
    </source>
</evidence>
<name>A0AAP0E484_9MAGN</name>
<dbReference type="PANTHER" id="PTHR12608">
    <property type="entry name" value="TRANSMEMBRANE PROTEIN HTP-1 RELATED"/>
    <property type="match status" value="1"/>
</dbReference>
<gene>
    <name evidence="7" type="ORF">Syun_028804</name>
</gene>